<dbReference type="PROSITE" id="PS50076">
    <property type="entry name" value="DNAJ_2"/>
    <property type="match status" value="1"/>
</dbReference>
<evidence type="ECO:0000313" key="7">
    <source>
        <dbReference type="EMBL" id="CAE0414178.1"/>
    </source>
</evidence>
<feature type="repeat" description="TPR" evidence="3">
    <location>
        <begin position="225"/>
        <end position="258"/>
    </location>
</feature>
<dbReference type="EMBL" id="HBIM01014191">
    <property type="protein sequence ID" value="CAE0414178.1"/>
    <property type="molecule type" value="Transcribed_RNA"/>
</dbReference>
<dbReference type="Pfam" id="PF00226">
    <property type="entry name" value="DnaJ"/>
    <property type="match status" value="1"/>
</dbReference>
<feature type="repeat" description="TPR" evidence="3">
    <location>
        <begin position="46"/>
        <end position="79"/>
    </location>
</feature>
<dbReference type="SUPFAM" id="SSF48452">
    <property type="entry name" value="TPR-like"/>
    <property type="match status" value="2"/>
</dbReference>
<dbReference type="CDD" id="cd06257">
    <property type="entry name" value="DnaJ"/>
    <property type="match status" value="1"/>
</dbReference>
<dbReference type="PROSITE" id="PS00636">
    <property type="entry name" value="DNAJ_1"/>
    <property type="match status" value="1"/>
</dbReference>
<evidence type="ECO:0000256" key="4">
    <source>
        <dbReference type="SAM" id="MobiDB-lite"/>
    </source>
</evidence>
<accession>A0A7S3L745</accession>
<dbReference type="InterPro" id="IPR018253">
    <property type="entry name" value="DnaJ_domain_CS"/>
</dbReference>
<gene>
    <name evidence="7" type="ORF">ACOF00016_LOCUS11421</name>
</gene>
<feature type="domain" description="J" evidence="6">
    <location>
        <begin position="400"/>
        <end position="467"/>
    </location>
</feature>
<dbReference type="AlphaFoldDB" id="A0A7S3L745"/>
<feature type="chain" id="PRO_5030554792" description="J domain-containing protein" evidence="5">
    <location>
        <begin position="40"/>
        <end position="511"/>
    </location>
</feature>
<dbReference type="PANTHER" id="PTHR45188:SF2">
    <property type="entry name" value="DNAJ HOMOLOG SUBFAMILY C MEMBER 7"/>
    <property type="match status" value="1"/>
</dbReference>
<name>A0A7S3L745_9STRA</name>
<proteinExistence type="predicted"/>
<dbReference type="InterPro" id="IPR013105">
    <property type="entry name" value="TPR_2"/>
</dbReference>
<dbReference type="Gene3D" id="1.25.40.10">
    <property type="entry name" value="Tetratricopeptide repeat domain"/>
    <property type="match status" value="1"/>
</dbReference>
<evidence type="ECO:0000256" key="5">
    <source>
        <dbReference type="SAM" id="SignalP"/>
    </source>
</evidence>
<dbReference type="InterPro" id="IPR019734">
    <property type="entry name" value="TPR_rpt"/>
</dbReference>
<evidence type="ECO:0000259" key="6">
    <source>
        <dbReference type="PROSITE" id="PS50076"/>
    </source>
</evidence>
<feature type="region of interest" description="Disordered" evidence="4">
    <location>
        <begin position="1"/>
        <end position="20"/>
    </location>
</feature>
<keyword evidence="2 3" id="KW-0802">TPR repeat</keyword>
<dbReference type="InterPro" id="IPR011990">
    <property type="entry name" value="TPR-like_helical_dom_sf"/>
</dbReference>
<evidence type="ECO:0000256" key="2">
    <source>
        <dbReference type="ARBA" id="ARBA00022803"/>
    </source>
</evidence>
<reference evidence="7" key="1">
    <citation type="submission" date="2021-01" db="EMBL/GenBank/DDBJ databases">
        <authorList>
            <person name="Corre E."/>
            <person name="Pelletier E."/>
            <person name="Niang G."/>
            <person name="Scheremetjew M."/>
            <person name="Finn R."/>
            <person name="Kale V."/>
            <person name="Holt S."/>
            <person name="Cochrane G."/>
            <person name="Meng A."/>
            <person name="Brown T."/>
            <person name="Cohen L."/>
        </authorList>
    </citation>
    <scope>NUCLEOTIDE SEQUENCE</scope>
    <source>
        <strain evidence="7">CCMP127</strain>
    </source>
</reference>
<dbReference type="SUPFAM" id="SSF46565">
    <property type="entry name" value="Chaperone J-domain"/>
    <property type="match status" value="1"/>
</dbReference>
<sequence length="511" mass="58001">MIRSAKGALARSSKPTSSTSLSSCLWTMLALVALSTTLASEKVMSAGKLRSSAEEAFSQGNTADAVDYLQQAIELEPENAVNHHRLYKVRHRSRQFMEALKDINSAVDLAESDGDKDMYRTLKARLLVELGQCDRAVVEYENVKERDAAVYETALQCATTLEAAEHASFEKDFRRAVALFRDALRFTEYAPDIMWSKAQALLEIGDYYGAISDSGKLLKLLPHHIEAYQLRGTAYYRLAEHEQAVAHFREGLKLDPEHKGCKNGHKLVKKLEKSRKKAEDAFNAKNFEEAVALFEKTRNLDPQHVAFNRQMTLKQIKALSRSGQHETAITEARNYNEELETVEGLWALGEALTDGEKFDEALNIYRKALEIAPENSPEEQEAKKKVQEAQVALKQSKEKNYYKILGVSRTATSKEIKSAYRKLALQWHPDKVKDENKEEAEKKFQDIGEAYEVLSDDELRAKYDRGESVFENQGGQQHHTNPFQFYNQHFQHGGGQFRQQGGGQRFHVRYG</sequence>
<keyword evidence="5" id="KW-0732">Signal</keyword>
<dbReference type="SMART" id="SM00271">
    <property type="entry name" value="DnaJ"/>
    <property type="match status" value="1"/>
</dbReference>
<feature type="repeat" description="TPR" evidence="3">
    <location>
        <begin position="342"/>
        <end position="375"/>
    </location>
</feature>
<feature type="signal peptide" evidence="5">
    <location>
        <begin position="1"/>
        <end position="39"/>
    </location>
</feature>
<dbReference type="InterPro" id="IPR001623">
    <property type="entry name" value="DnaJ_domain"/>
</dbReference>
<dbReference type="SMART" id="SM00028">
    <property type="entry name" value="TPR"/>
    <property type="match status" value="5"/>
</dbReference>
<dbReference type="PROSITE" id="PS50005">
    <property type="entry name" value="TPR"/>
    <property type="match status" value="3"/>
</dbReference>
<dbReference type="Pfam" id="PF07719">
    <property type="entry name" value="TPR_2"/>
    <property type="match status" value="1"/>
</dbReference>
<evidence type="ECO:0000256" key="1">
    <source>
        <dbReference type="ARBA" id="ARBA00022737"/>
    </source>
</evidence>
<organism evidence="7">
    <name type="scientific">Amphora coffeiformis</name>
    <dbReference type="NCBI Taxonomy" id="265554"/>
    <lineage>
        <taxon>Eukaryota</taxon>
        <taxon>Sar</taxon>
        <taxon>Stramenopiles</taxon>
        <taxon>Ochrophyta</taxon>
        <taxon>Bacillariophyta</taxon>
        <taxon>Bacillariophyceae</taxon>
        <taxon>Bacillariophycidae</taxon>
        <taxon>Thalassiophysales</taxon>
        <taxon>Catenulaceae</taxon>
        <taxon>Amphora</taxon>
    </lineage>
</organism>
<dbReference type="Pfam" id="PF13181">
    <property type="entry name" value="TPR_8"/>
    <property type="match status" value="2"/>
</dbReference>
<protein>
    <recommendedName>
        <fullName evidence="6">J domain-containing protein</fullName>
    </recommendedName>
</protein>
<evidence type="ECO:0000256" key="3">
    <source>
        <dbReference type="PROSITE-ProRule" id="PRU00339"/>
    </source>
</evidence>
<dbReference type="PRINTS" id="PR00625">
    <property type="entry name" value="JDOMAIN"/>
</dbReference>
<dbReference type="PANTHER" id="PTHR45188">
    <property type="entry name" value="DNAJ PROTEIN P58IPK HOMOLOG"/>
    <property type="match status" value="1"/>
</dbReference>
<dbReference type="PROSITE" id="PS50293">
    <property type="entry name" value="TPR_REGION"/>
    <property type="match status" value="2"/>
</dbReference>
<dbReference type="Gene3D" id="1.10.287.110">
    <property type="entry name" value="DnaJ domain"/>
    <property type="match status" value="1"/>
</dbReference>
<dbReference type="InterPro" id="IPR036869">
    <property type="entry name" value="J_dom_sf"/>
</dbReference>
<keyword evidence="1" id="KW-0677">Repeat</keyword>